<dbReference type="OrthoDB" id="63113at2759"/>
<dbReference type="GO" id="GO:0006888">
    <property type="term" value="P:endoplasmic reticulum to Golgi vesicle-mediated transport"/>
    <property type="evidence" value="ECO:0007669"/>
    <property type="project" value="EnsemblFungi"/>
</dbReference>
<feature type="transmembrane region" description="Helical" evidence="5">
    <location>
        <begin position="134"/>
        <end position="152"/>
    </location>
</feature>
<gene>
    <name evidence="6" type="ORF">T551_02633</name>
</gene>
<reference evidence="7" key="1">
    <citation type="journal article" date="2016" name="Nat. Commun.">
        <title>Genome analysis of three Pneumocystis species reveals adaptation mechanisms to life exclusively in mammalian hosts.</title>
        <authorList>
            <person name="Ma L."/>
            <person name="Chen Z."/>
            <person name="Huang D.W."/>
            <person name="Kutty G."/>
            <person name="Ishihara M."/>
            <person name="Wang H."/>
            <person name="Abouelleil A."/>
            <person name="Bishop L."/>
            <person name="Davey E."/>
            <person name="Deng R."/>
            <person name="Deng X."/>
            <person name="Fan L."/>
            <person name="Fantoni G."/>
            <person name="Fitzgerald M."/>
            <person name="Gogineni E."/>
            <person name="Goldberg J.M."/>
            <person name="Handley G."/>
            <person name="Hu X."/>
            <person name="Huber C."/>
            <person name="Jiao X."/>
            <person name="Jones K."/>
            <person name="Levin J.Z."/>
            <person name="Liu Y."/>
            <person name="Macdonald P."/>
            <person name="Melnikov A."/>
            <person name="Raley C."/>
            <person name="Sassi M."/>
            <person name="Sherman B.T."/>
            <person name="Song X."/>
            <person name="Sykes S."/>
            <person name="Tran B."/>
            <person name="Walsh L."/>
            <person name="Xia Y."/>
            <person name="Yang J."/>
            <person name="Young S."/>
            <person name="Zeng Q."/>
            <person name="Zheng X."/>
            <person name="Stephens R."/>
            <person name="Nusbaum C."/>
            <person name="Birren B.W."/>
            <person name="Azadi P."/>
            <person name="Lempicki R.A."/>
            <person name="Cuomo C.A."/>
            <person name="Kovacs J.A."/>
        </authorList>
    </citation>
    <scope>NUCLEOTIDE SEQUENCE [LARGE SCALE GENOMIC DNA]</scope>
    <source>
        <strain evidence="7">RU7</strain>
    </source>
</reference>
<dbReference type="STRING" id="1408657.A0A0W4ZIL4"/>
<proteinExistence type="inferred from homology"/>
<dbReference type="PANTHER" id="PTHR19317">
    <property type="entry name" value="PRENYLATED RAB ACCEPTOR 1-RELATED"/>
    <property type="match status" value="1"/>
</dbReference>
<protein>
    <recommendedName>
        <fullName evidence="5">PRA1 family protein</fullName>
    </recommendedName>
</protein>
<comment type="similarity">
    <text evidence="5">Belongs to the PRA1 family.</text>
</comment>
<organism evidence="6 7">
    <name type="scientific">Pneumocystis jirovecii (strain RU7)</name>
    <name type="common">Human pneumocystis pneumonia agent</name>
    <dbReference type="NCBI Taxonomy" id="1408657"/>
    <lineage>
        <taxon>Eukaryota</taxon>
        <taxon>Fungi</taxon>
        <taxon>Dikarya</taxon>
        <taxon>Ascomycota</taxon>
        <taxon>Taphrinomycotina</taxon>
        <taxon>Pneumocystomycetes</taxon>
        <taxon>Pneumocystaceae</taxon>
        <taxon>Pneumocystis</taxon>
    </lineage>
</organism>
<evidence type="ECO:0000313" key="6">
    <source>
        <dbReference type="EMBL" id="KTW28214.1"/>
    </source>
</evidence>
<keyword evidence="3 5" id="KW-1133">Transmembrane helix</keyword>
<dbReference type="GO" id="GO:0016020">
    <property type="term" value="C:membrane"/>
    <property type="evidence" value="ECO:0007669"/>
    <property type="project" value="UniProtKB-SubCell"/>
</dbReference>
<evidence type="ECO:0000256" key="2">
    <source>
        <dbReference type="ARBA" id="ARBA00022692"/>
    </source>
</evidence>
<dbReference type="GO" id="GO:0030134">
    <property type="term" value="C:COPII-coated ER to Golgi transport vesicle"/>
    <property type="evidence" value="ECO:0007669"/>
    <property type="project" value="EnsemblFungi"/>
</dbReference>
<dbReference type="VEuPathDB" id="FungiDB:T551_02633"/>
<sequence length="165" mass="18841">MNVFKDHIRSLQNFHNERFINLHSFKEFLDFRRLAWPRDIIDVQQRMRCNLSRFSSNYAICFGLIVLYFLLTNPLLLFVLLFTTGGFFGISRLNGQNLHIGHIFFLVPCFSITFKALLIITIPLGFIASPISTILSIIGASSIIIMSHSILLEPPITCTFEDGDA</sequence>
<comment type="caution">
    <text evidence="6">The sequence shown here is derived from an EMBL/GenBank/DDBJ whole genome shotgun (WGS) entry which is preliminary data.</text>
</comment>
<evidence type="ECO:0000256" key="3">
    <source>
        <dbReference type="ARBA" id="ARBA00022989"/>
    </source>
</evidence>
<feature type="transmembrane region" description="Helical" evidence="5">
    <location>
        <begin position="56"/>
        <end position="83"/>
    </location>
</feature>
<keyword evidence="7" id="KW-1185">Reference proteome</keyword>
<keyword evidence="4 5" id="KW-0472">Membrane</keyword>
<dbReference type="GeneID" id="28941151"/>
<dbReference type="RefSeq" id="XP_018228776.1">
    <property type="nucleotide sequence ID" value="XM_018374896.1"/>
</dbReference>
<dbReference type="AlphaFoldDB" id="A0A0W4ZIL4"/>
<name>A0A0W4ZIL4_PNEJ7</name>
<dbReference type="EMBL" id="LFWA01000012">
    <property type="protein sequence ID" value="KTW28214.1"/>
    <property type="molecule type" value="Genomic_DNA"/>
</dbReference>
<dbReference type="InterPro" id="IPR004895">
    <property type="entry name" value="Prenylated_rab_accept_PRA1"/>
</dbReference>
<evidence type="ECO:0000256" key="1">
    <source>
        <dbReference type="ARBA" id="ARBA00004141"/>
    </source>
</evidence>
<dbReference type="Proteomes" id="UP000053447">
    <property type="component" value="Unassembled WGS sequence"/>
</dbReference>
<evidence type="ECO:0000313" key="7">
    <source>
        <dbReference type="Proteomes" id="UP000053447"/>
    </source>
</evidence>
<dbReference type="Pfam" id="PF03208">
    <property type="entry name" value="PRA1"/>
    <property type="match status" value="1"/>
</dbReference>
<dbReference type="PANTHER" id="PTHR19317:SF0">
    <property type="entry name" value="PRENYLATED RAB ACCEPTOR PROTEIN 1"/>
    <property type="match status" value="1"/>
</dbReference>
<evidence type="ECO:0000256" key="5">
    <source>
        <dbReference type="RuleBase" id="RU363107"/>
    </source>
</evidence>
<comment type="subcellular location">
    <subcellularLocation>
        <location evidence="1 5">Membrane</location>
        <topology evidence="1 5">Multi-pass membrane protein</topology>
    </subcellularLocation>
</comment>
<dbReference type="GO" id="GO:0005794">
    <property type="term" value="C:Golgi apparatus"/>
    <property type="evidence" value="ECO:0007669"/>
    <property type="project" value="EnsemblFungi"/>
</dbReference>
<dbReference type="GO" id="GO:0005783">
    <property type="term" value="C:endoplasmic reticulum"/>
    <property type="evidence" value="ECO:0007669"/>
    <property type="project" value="EnsemblFungi"/>
</dbReference>
<evidence type="ECO:0000256" key="4">
    <source>
        <dbReference type="ARBA" id="ARBA00023136"/>
    </source>
</evidence>
<dbReference type="GO" id="GO:0005777">
    <property type="term" value="C:peroxisome"/>
    <property type="evidence" value="ECO:0007669"/>
    <property type="project" value="EnsemblFungi"/>
</dbReference>
<feature type="transmembrane region" description="Helical" evidence="5">
    <location>
        <begin position="103"/>
        <end position="127"/>
    </location>
</feature>
<keyword evidence="2 5" id="KW-0812">Transmembrane</keyword>
<accession>A0A0W4ZIL4</accession>